<keyword evidence="2" id="KW-1185">Reference proteome</keyword>
<gene>
    <name evidence="1" type="ORF">LG368_02450</name>
</gene>
<dbReference type="EMBL" id="JAJATW010000002">
    <property type="protein sequence ID" value="MCB5160759.1"/>
    <property type="molecule type" value="Genomic_DNA"/>
</dbReference>
<reference evidence="1" key="1">
    <citation type="submission" date="2021-10" db="EMBL/GenBank/DDBJ databases">
        <title>Marinomonas pontica sp. nov., isolated from the Black Sea.</title>
        <authorList>
            <person name="Zhao L.-H."/>
            <person name="Xue J.-H."/>
        </authorList>
    </citation>
    <scope>NUCLEOTIDE SEQUENCE</scope>
    <source>
        <strain evidence="1">E8</strain>
    </source>
</reference>
<evidence type="ECO:0000313" key="1">
    <source>
        <dbReference type="EMBL" id="MCB5160759.1"/>
    </source>
</evidence>
<dbReference type="RefSeq" id="WP_226753142.1">
    <property type="nucleotide sequence ID" value="NZ_JAJATW010000002.1"/>
</dbReference>
<protein>
    <submittedName>
        <fullName evidence="1">Uncharacterized protein</fullName>
    </submittedName>
</protein>
<dbReference type="Proteomes" id="UP001139095">
    <property type="component" value="Unassembled WGS sequence"/>
</dbReference>
<name>A0A9X1IL38_9GAMM</name>
<accession>A0A9X1IL38</accession>
<evidence type="ECO:0000313" key="2">
    <source>
        <dbReference type="Proteomes" id="UP001139095"/>
    </source>
</evidence>
<proteinExistence type="predicted"/>
<sequence>MNKLHMKGRLLQLIHDEQEEGIWDFQVTEAVMAEYGVSGAYWRGTTRVTLADLFSSGIIESMEEKLDEHAYFGTDRILFKFRLNEFGRQRMRDTALI</sequence>
<organism evidence="1 2">
    <name type="scientific">Marinomonas algarum</name>
    <dbReference type="NCBI Taxonomy" id="2883105"/>
    <lineage>
        <taxon>Bacteria</taxon>
        <taxon>Pseudomonadati</taxon>
        <taxon>Pseudomonadota</taxon>
        <taxon>Gammaproteobacteria</taxon>
        <taxon>Oceanospirillales</taxon>
        <taxon>Oceanospirillaceae</taxon>
        <taxon>Marinomonas</taxon>
    </lineage>
</organism>
<dbReference type="AlphaFoldDB" id="A0A9X1IL38"/>
<comment type="caution">
    <text evidence="1">The sequence shown here is derived from an EMBL/GenBank/DDBJ whole genome shotgun (WGS) entry which is preliminary data.</text>
</comment>